<comment type="caution">
    <text evidence="2">The sequence shown here is derived from an EMBL/GenBank/DDBJ whole genome shotgun (WGS) entry which is preliminary data.</text>
</comment>
<evidence type="ECO:0000256" key="1">
    <source>
        <dbReference type="ARBA" id="ARBA00022801"/>
    </source>
</evidence>
<keyword evidence="1" id="KW-0378">Hydrolase</keyword>
<dbReference type="Gene3D" id="3.40.720.10">
    <property type="entry name" value="Alkaline Phosphatase, subunit A"/>
    <property type="match status" value="2"/>
</dbReference>
<accession>A0ABU0YNT6</accession>
<dbReference type="PANTHER" id="PTHR31956">
    <property type="entry name" value="NON-SPECIFIC PHOSPHOLIPASE C4-RELATED"/>
    <property type="match status" value="1"/>
</dbReference>
<evidence type="ECO:0000313" key="2">
    <source>
        <dbReference type="EMBL" id="MDQ7248877.1"/>
    </source>
</evidence>
<keyword evidence="3" id="KW-1185">Reference proteome</keyword>
<dbReference type="InterPro" id="IPR007312">
    <property type="entry name" value="Phosphoesterase"/>
</dbReference>
<gene>
    <name evidence="2" type="ORF">Q8A70_14425</name>
</gene>
<sequence length="491" mass="54311">MDTLSRIMPQIEHVVLLMLENRSLDNVTGWIYENGKPQRLVPAKSSPDFDGLIKKTFFNSYDGKDLYVAHGTQDFSEPMRVPRYDPHEPFAHVTIQLFGDSGGNVPIPLKPGTPAKMKGFAYDYDASYEDWSTLHEVMGAYRATQLSVLGNLALDYAISDRWFSSVPTQTNPNRAFTVCGTSLGRVKNSNEQAIEQFDTKTIWNALPTGTSWGLYYQDVWQNNQCFTHYTFPWIDRAVIPGRFAEIAKLDTFLERAKAGTLPAFTFLEPSWGYGKGIPGDGWVGKQGNDYHPPTEVGPGEEFVAEVYQALTKNVPAWQKTLLIVTFDEHGGTYDHADPGWGAKKPDSHSGPAPDNFQFDRFGVRVPTIMASPWIPAGTVFRSPSASYPYDHTSFISTILRWQGIDPVSAGLGQRVMVAPTFESVLSDKMRTDIPDIGTIADTIAGPAPVPNFAGAEGVPVAVMRMIVDTSVTIEEVEARLKLYKARGGLPV</sequence>
<dbReference type="Pfam" id="PF04185">
    <property type="entry name" value="Phosphoesterase"/>
    <property type="match status" value="1"/>
</dbReference>
<dbReference type="InterPro" id="IPR017850">
    <property type="entry name" value="Alkaline_phosphatase_core_sf"/>
</dbReference>
<name>A0ABU0YNT6_9PROT</name>
<protein>
    <submittedName>
        <fullName evidence="2">Alkaline phosphatase family protein</fullName>
    </submittedName>
</protein>
<dbReference type="Proteomes" id="UP001230156">
    <property type="component" value="Unassembled WGS sequence"/>
</dbReference>
<dbReference type="EMBL" id="JAUYVI010000004">
    <property type="protein sequence ID" value="MDQ7248877.1"/>
    <property type="molecule type" value="Genomic_DNA"/>
</dbReference>
<evidence type="ECO:0000313" key="3">
    <source>
        <dbReference type="Proteomes" id="UP001230156"/>
    </source>
</evidence>
<reference evidence="3" key="1">
    <citation type="submission" date="2023-08" db="EMBL/GenBank/DDBJ databases">
        <title>Rhodospirillaceae gen. nov., a novel taxon isolated from the Yangtze River Yuezi River estuary sludge.</title>
        <authorList>
            <person name="Ruan L."/>
        </authorList>
    </citation>
    <scope>NUCLEOTIDE SEQUENCE [LARGE SCALE GENOMIC DNA]</scope>
    <source>
        <strain evidence="3">R-7</strain>
    </source>
</reference>
<proteinExistence type="predicted"/>
<dbReference type="PANTHER" id="PTHR31956:SF1">
    <property type="entry name" value="NON-SPECIFIC PHOSPHOLIPASE C1"/>
    <property type="match status" value="1"/>
</dbReference>
<dbReference type="RefSeq" id="WP_379956358.1">
    <property type="nucleotide sequence ID" value="NZ_JAUYVI010000004.1"/>
</dbReference>
<organism evidence="2 3">
    <name type="scientific">Dongia sedimenti</name>
    <dbReference type="NCBI Taxonomy" id="3064282"/>
    <lineage>
        <taxon>Bacteria</taxon>
        <taxon>Pseudomonadati</taxon>
        <taxon>Pseudomonadota</taxon>
        <taxon>Alphaproteobacteria</taxon>
        <taxon>Rhodospirillales</taxon>
        <taxon>Dongiaceae</taxon>
        <taxon>Dongia</taxon>
    </lineage>
</organism>